<feature type="region of interest" description="Disordered" evidence="1">
    <location>
        <begin position="218"/>
        <end position="243"/>
    </location>
</feature>
<dbReference type="PANTHER" id="PTHR35802">
    <property type="entry name" value="PROTEASE SYNTHASE AND SPORULATION PROTEIN PAI 2"/>
    <property type="match status" value="1"/>
</dbReference>
<dbReference type="Pfam" id="PF04299">
    <property type="entry name" value="FMN_bind_2"/>
    <property type="match status" value="1"/>
</dbReference>
<evidence type="ECO:0000313" key="3">
    <source>
        <dbReference type="Proteomes" id="UP000306192"/>
    </source>
</evidence>
<dbReference type="Proteomes" id="UP000306192">
    <property type="component" value="Unassembled WGS sequence"/>
</dbReference>
<dbReference type="PIRSF" id="PIRSF010372">
    <property type="entry name" value="PaiB"/>
    <property type="match status" value="1"/>
</dbReference>
<comment type="caution">
    <text evidence="2">The sequence shown here is derived from an EMBL/GenBank/DDBJ whole genome shotgun (WGS) entry which is preliminary data.</text>
</comment>
<name>A0A4T2BNE0_9MICO</name>
<dbReference type="InterPro" id="IPR007396">
    <property type="entry name" value="TR_PAI2-type"/>
</dbReference>
<accession>A0A4T2BNE0</accession>
<evidence type="ECO:0000313" key="2">
    <source>
        <dbReference type="EMBL" id="TIH31641.1"/>
    </source>
</evidence>
<dbReference type="SUPFAM" id="SSF50475">
    <property type="entry name" value="FMN-binding split barrel"/>
    <property type="match status" value="1"/>
</dbReference>
<evidence type="ECO:0000256" key="1">
    <source>
        <dbReference type="SAM" id="MobiDB-lite"/>
    </source>
</evidence>
<dbReference type="OrthoDB" id="9794948at2"/>
<dbReference type="InterPro" id="IPR012349">
    <property type="entry name" value="Split_barrel_FMN-bd"/>
</dbReference>
<sequence length="243" mass="26283">MRTNPSFALADTEEIRRLIRLNPWVTLVSNTSTGLVASHYPVVLDEEADGIAVLSHVGRPDERLHELGQHEVLVIIQGPHGYISPGWYDANPAVPTWNFVVAHLHGVPEILSDDENLTVLARLVDHFEDRMPEPRRMAGTLENAAYARRISAGTVGFRLTATRIDAKSKLSQNRPAETVERIIHELTEGDNYRQPELAAEMRRVHPVGGVGGGYAGVPTAAGPSEAAAAADELPTAATPSGAE</sequence>
<protein>
    <submittedName>
        <fullName evidence="2">FMN-binding negative transcriptional regulator</fullName>
    </submittedName>
</protein>
<dbReference type="AlphaFoldDB" id="A0A4T2BNE0"/>
<proteinExistence type="predicted"/>
<organism evidence="2 3">
    <name type="scientific">Subtercola vilae</name>
    <dbReference type="NCBI Taxonomy" id="2056433"/>
    <lineage>
        <taxon>Bacteria</taxon>
        <taxon>Bacillati</taxon>
        <taxon>Actinomycetota</taxon>
        <taxon>Actinomycetes</taxon>
        <taxon>Micrococcales</taxon>
        <taxon>Microbacteriaceae</taxon>
        <taxon>Subtercola</taxon>
    </lineage>
</organism>
<dbReference type="RefSeq" id="WP_136643367.1">
    <property type="nucleotide sequence ID" value="NZ_QYRT01000044.1"/>
</dbReference>
<dbReference type="PANTHER" id="PTHR35802:SF1">
    <property type="entry name" value="PROTEASE SYNTHASE AND SPORULATION PROTEIN PAI 2"/>
    <property type="match status" value="1"/>
</dbReference>
<dbReference type="Gene3D" id="2.30.110.10">
    <property type="entry name" value="Electron Transport, Fmn-binding Protein, Chain A"/>
    <property type="match status" value="1"/>
</dbReference>
<gene>
    <name evidence="2" type="ORF">D4765_16275</name>
</gene>
<keyword evidence="3" id="KW-1185">Reference proteome</keyword>
<dbReference type="EMBL" id="QYRT01000044">
    <property type="protein sequence ID" value="TIH31641.1"/>
    <property type="molecule type" value="Genomic_DNA"/>
</dbReference>
<reference evidence="2 3" key="1">
    <citation type="journal article" date="2019" name="Microorganisms">
        <title>Systematic Affiliation and Genome Analysis of Subtercola vilae DB165(T) with Particular Emphasis on Cold Adaptation of an Isolate from a High-Altitude Cold Volcano Lake.</title>
        <authorList>
            <person name="Villalobos A.S."/>
            <person name="Wiese J."/>
            <person name="Imhoff J.F."/>
            <person name="Dorador C."/>
            <person name="Keller A."/>
            <person name="Hentschel U."/>
        </authorList>
    </citation>
    <scope>NUCLEOTIDE SEQUENCE [LARGE SCALE GENOMIC DNA]</scope>
    <source>
        <strain evidence="2 3">DB165</strain>
    </source>
</reference>